<evidence type="ECO:0000313" key="2">
    <source>
        <dbReference type="Proteomes" id="UP001196413"/>
    </source>
</evidence>
<proteinExistence type="predicted"/>
<dbReference type="AlphaFoldDB" id="A0AAD5MNK1"/>
<sequence length="63" mass="7568">MICCCWKRPYFISTRAAAKESCGPYFERTIERNLTYQDQRQYVLAKPNCWRSLAIKSMRLIEE</sequence>
<keyword evidence="2" id="KW-1185">Reference proteome</keyword>
<protein>
    <submittedName>
        <fullName evidence="1">Uncharacterized protein</fullName>
    </submittedName>
</protein>
<evidence type="ECO:0000313" key="1">
    <source>
        <dbReference type="EMBL" id="KAJ1359978.1"/>
    </source>
</evidence>
<dbReference type="Proteomes" id="UP001196413">
    <property type="component" value="Unassembled WGS sequence"/>
</dbReference>
<accession>A0AAD5MNK1</accession>
<reference evidence="1" key="1">
    <citation type="submission" date="2021-06" db="EMBL/GenBank/DDBJ databases">
        <title>Parelaphostrongylus tenuis whole genome reference sequence.</title>
        <authorList>
            <person name="Garwood T.J."/>
            <person name="Larsen P.A."/>
            <person name="Fountain-Jones N.M."/>
            <person name="Garbe J.R."/>
            <person name="Macchietto M.G."/>
            <person name="Kania S.A."/>
            <person name="Gerhold R.W."/>
            <person name="Richards J.E."/>
            <person name="Wolf T.M."/>
        </authorList>
    </citation>
    <scope>NUCLEOTIDE SEQUENCE</scope>
    <source>
        <strain evidence="1">MNPRO001-30</strain>
        <tissue evidence="1">Meninges</tissue>
    </source>
</reference>
<dbReference type="EMBL" id="JAHQIW010003751">
    <property type="protein sequence ID" value="KAJ1359978.1"/>
    <property type="molecule type" value="Genomic_DNA"/>
</dbReference>
<gene>
    <name evidence="1" type="ORF">KIN20_018816</name>
</gene>
<name>A0AAD5MNK1_PARTN</name>
<comment type="caution">
    <text evidence="1">The sequence shown here is derived from an EMBL/GenBank/DDBJ whole genome shotgun (WGS) entry which is preliminary data.</text>
</comment>
<organism evidence="1 2">
    <name type="scientific">Parelaphostrongylus tenuis</name>
    <name type="common">Meningeal worm</name>
    <dbReference type="NCBI Taxonomy" id="148309"/>
    <lineage>
        <taxon>Eukaryota</taxon>
        <taxon>Metazoa</taxon>
        <taxon>Ecdysozoa</taxon>
        <taxon>Nematoda</taxon>
        <taxon>Chromadorea</taxon>
        <taxon>Rhabditida</taxon>
        <taxon>Rhabditina</taxon>
        <taxon>Rhabditomorpha</taxon>
        <taxon>Strongyloidea</taxon>
        <taxon>Metastrongylidae</taxon>
        <taxon>Parelaphostrongylus</taxon>
    </lineage>
</organism>